<reference evidence="1 2" key="1">
    <citation type="journal article" date="2012" name="Science">
        <title>Ecological populations of bacteria act as socially cohesive units of antibiotic production and resistance.</title>
        <authorList>
            <person name="Cordero O.X."/>
            <person name="Wildschutte H."/>
            <person name="Kirkup B."/>
            <person name="Proehl S."/>
            <person name="Ngo L."/>
            <person name="Hussain F."/>
            <person name="Le Roux F."/>
            <person name="Mincer T."/>
            <person name="Polz M.F."/>
        </authorList>
    </citation>
    <scope>NUCLEOTIDE SEQUENCE [LARGE SCALE GENOMIC DNA]</scope>
    <source>
        <strain evidence="1 2">1S-45</strain>
    </source>
</reference>
<name>A0A1E5E129_9VIBR</name>
<evidence type="ECO:0000313" key="2">
    <source>
        <dbReference type="Proteomes" id="UP000094070"/>
    </source>
</evidence>
<gene>
    <name evidence="1" type="ORF">A1QC_10555</name>
</gene>
<keyword evidence="2" id="KW-1185">Reference proteome</keyword>
<protein>
    <submittedName>
        <fullName evidence="1">Uncharacterized protein</fullName>
    </submittedName>
</protein>
<evidence type="ECO:0000313" key="1">
    <source>
        <dbReference type="EMBL" id="OEF24248.1"/>
    </source>
</evidence>
<comment type="caution">
    <text evidence="1">The sequence shown here is derived from an EMBL/GenBank/DDBJ whole genome shotgun (WGS) entry which is preliminary data.</text>
</comment>
<proteinExistence type="predicted"/>
<dbReference type="Proteomes" id="UP000094070">
    <property type="component" value="Unassembled WGS sequence"/>
</dbReference>
<dbReference type="EMBL" id="AJYK02000079">
    <property type="protein sequence ID" value="OEF24248.1"/>
    <property type="molecule type" value="Genomic_DNA"/>
</dbReference>
<accession>A0A1E5E129</accession>
<organism evidence="1 2">
    <name type="scientific">Vibrio rumoiensis 1S-45</name>
    <dbReference type="NCBI Taxonomy" id="1188252"/>
    <lineage>
        <taxon>Bacteria</taxon>
        <taxon>Pseudomonadati</taxon>
        <taxon>Pseudomonadota</taxon>
        <taxon>Gammaproteobacteria</taxon>
        <taxon>Vibrionales</taxon>
        <taxon>Vibrionaceae</taxon>
        <taxon>Vibrio</taxon>
    </lineage>
</organism>
<dbReference type="AlphaFoldDB" id="A0A1E5E129"/>
<sequence>MRLKKIAYYYSSFLKGTIFNRIKGQKKNTKNEVEIIISNMLTTEKHLNTATFKGGIKYIKFAYQGRTHELLHTGHFLTEILNRISRYLIVFSLQLGHCFINHP</sequence>